<accession>A0A5N7DT36</accession>
<dbReference type="SUPFAM" id="SSF50677">
    <property type="entry name" value="ValRS/IleRS/LeuRS editing domain"/>
    <property type="match status" value="1"/>
</dbReference>
<feature type="region of interest" description="Disordered" evidence="16">
    <location>
        <begin position="1"/>
        <end position="81"/>
    </location>
</feature>
<gene>
    <name evidence="17" type="ORF">BDV37DRAFT_267806</name>
</gene>
<dbReference type="InterPro" id="IPR009080">
    <property type="entry name" value="tRNAsynth_Ia_anticodon-bd"/>
</dbReference>
<accession>A0A5N6IAC1</accession>
<proteinExistence type="inferred from homology"/>
<dbReference type="FunFam" id="3.40.50.620:FF:000020">
    <property type="entry name" value="Valine--tRNA ligase, mitochondrial"/>
    <property type="match status" value="1"/>
</dbReference>
<dbReference type="EMBL" id="ML736739">
    <property type="protein sequence ID" value="KAE8409630.1"/>
    <property type="molecule type" value="Genomic_DNA"/>
</dbReference>
<dbReference type="EC" id="6.1.1.9" evidence="4"/>
<dbReference type="GeneID" id="43668765"/>
<protein>
    <recommendedName>
        <fullName evidence="12">Valine--tRNA ligase, mitochondrial</fullName>
        <ecNumber evidence="4">6.1.1.9</ecNumber>
    </recommendedName>
    <alternativeName>
        <fullName evidence="11">Valyl-tRNA synthetase</fullName>
    </alternativeName>
</protein>
<dbReference type="Pfam" id="PF08264">
    <property type="entry name" value="Anticodon_1"/>
    <property type="match status" value="1"/>
</dbReference>
<dbReference type="GO" id="GO:0006438">
    <property type="term" value="P:valyl-tRNA aminoacylation"/>
    <property type="evidence" value="ECO:0007669"/>
    <property type="project" value="InterPro"/>
</dbReference>
<dbReference type="InterPro" id="IPR013155">
    <property type="entry name" value="M/V/L/I-tRNA-synth_anticd-bd"/>
</dbReference>
<evidence type="ECO:0000256" key="13">
    <source>
        <dbReference type="ARBA" id="ARBA00047552"/>
    </source>
</evidence>
<dbReference type="PRINTS" id="PR00986">
    <property type="entry name" value="TRNASYNTHVAL"/>
</dbReference>
<evidence type="ECO:0000256" key="1">
    <source>
        <dbReference type="ARBA" id="ARBA00004173"/>
    </source>
</evidence>
<keyword evidence="8 14" id="KW-0067">ATP-binding</keyword>
<dbReference type="FunFam" id="3.40.50.620:FF:000078">
    <property type="entry name" value="Valine--tRNA ligase, mitochondrial"/>
    <property type="match status" value="1"/>
</dbReference>
<keyword evidence="15" id="KW-0175">Coiled coil</keyword>
<name>A0A5N7DT36_9EURO</name>
<dbReference type="InterPro" id="IPR009008">
    <property type="entry name" value="Val/Leu/Ile-tRNA-synth_edit"/>
</dbReference>
<dbReference type="OrthoDB" id="629407at2759"/>
<dbReference type="SUPFAM" id="SSF47323">
    <property type="entry name" value="Anticodon-binding domain of a subclass of class I aminoacyl-tRNA synthetases"/>
    <property type="match status" value="1"/>
</dbReference>
<evidence type="ECO:0000256" key="15">
    <source>
        <dbReference type="SAM" id="Coils"/>
    </source>
</evidence>
<evidence type="ECO:0000256" key="16">
    <source>
        <dbReference type="SAM" id="MobiDB-lite"/>
    </source>
</evidence>
<keyword evidence="9 14" id="KW-0648">Protein biosynthesis</keyword>
<dbReference type="Gene3D" id="3.90.740.10">
    <property type="entry name" value="Valyl/Leucyl/Isoleucyl-tRNA synthetase, editing domain"/>
    <property type="match status" value="1"/>
</dbReference>
<sequence>MSTNPPATGAGIDQNANSKAAVKAKREADKERQKAEKAKKFAEKEAKKKRAAAATASAKPKDTAEDHQLKKTLPQYTEETPKGKKKILKPLDGPFHSAYIPKVVESAWNDWWEAEGFFQPEFISEEQKPKPEGTYVIPIPPPNVTGALHCGHALGTALQDCLIRWHRMKGYTTLYLPGCDHASISTQSVIENMLWRRERKTRHDLGREQFTNRALEWKEEYHSKINAVLKRLGGSFDWTREAFTMDDNLSAAVTECFVRLHEEGYIYRSSRLVNWCVQFNTAISNLEVDSKELKGRTLLEVPGYERPVEFGVLTYFQYRVQGSQETIEIATTRPETLLGDTAVAVHPDDPRYSNLVGKKIQHPIVDRLLPIIADPYVDPEFGTGAVKITPAHDANDYAIGKRHNLPFINILNDDGTMNSNAGKYAGRKRFDVRYAVVAELKELGLFVKKESHPMKVPLCSKSKDVIEPLMKPQWWMRMRELADDALKVVQDGEIIIQPEAARDNYFRWLENITDWCLSRQLWWGHQIPAYFVDIEGQLTDETNDNLWVAGRTEEEARQKAEARFPNQRFTLRRDPDVLDTWFSSGLWPFSTLGWPRQTHDLDNLFPTSLLETGWDILFFWVARMIMLSLKLTGKVPFKEVYCHSLIRDSEGRKMSKSLGNVIDPVDVMEGISLQKLHDKLQQGNLDPRELGVAMKYQKAAFPNGIPECGADALRFSLIQYTTGGGDISFDVKVMAGYRRFCNKIYQAAKFVLGKIGDQYTPPSTLDKTGDESLGERWMLHKLNTASQNIDRALSEKEFSRAAQIVYQYWYDNLCDVFIEYSKFLIQHGSEKEARSALNTLYNALEAGLRMIHPFMPFISEELWQRLPRRPGDSTPSIVIASYPKYNASLADDTSEGAFETVVKSVKGIRSLIAGYGIQDNAKVFIHATDAHSYELVSSEAGSIKSLAGKGLAAVQVIGPNEQPPVGCAVYVSSASTAVFLEINGRIDITDAVDKARKQLERITDTLSRQRRTIEAEGWAEKAEEAVKASELKKLRDLEVEYQNVTATIAQLEKLTIRN</sequence>
<dbReference type="NCBIfam" id="TIGR00422">
    <property type="entry name" value="valS"/>
    <property type="match status" value="1"/>
</dbReference>
<feature type="compositionally biased region" description="Basic and acidic residues" evidence="16">
    <location>
        <begin position="59"/>
        <end position="69"/>
    </location>
</feature>
<dbReference type="RefSeq" id="XP_031946949.1">
    <property type="nucleotide sequence ID" value="XM_032084074.1"/>
</dbReference>
<dbReference type="FunFam" id="3.90.740.10:FF:000005">
    <property type="entry name" value="Valine--tRNA ligase, mitochondrial"/>
    <property type="match status" value="1"/>
</dbReference>
<evidence type="ECO:0000256" key="2">
    <source>
        <dbReference type="ARBA" id="ARBA00004496"/>
    </source>
</evidence>
<dbReference type="GO" id="GO:0005524">
    <property type="term" value="F:ATP binding"/>
    <property type="evidence" value="ECO:0007669"/>
    <property type="project" value="UniProtKB-KW"/>
</dbReference>
<dbReference type="Gene3D" id="3.40.50.620">
    <property type="entry name" value="HUPs"/>
    <property type="match status" value="2"/>
</dbReference>
<keyword evidence="7 14" id="KW-0547">Nucleotide-binding</keyword>
<dbReference type="FunFam" id="1.10.730.10:FF:000009">
    <property type="entry name" value="Valine--tRNA ligase, mitochondrial"/>
    <property type="match status" value="1"/>
</dbReference>
<comment type="catalytic activity">
    <reaction evidence="13">
        <text>tRNA(Val) + L-valine + ATP = L-valyl-tRNA(Val) + AMP + diphosphate</text>
        <dbReference type="Rhea" id="RHEA:10704"/>
        <dbReference type="Rhea" id="RHEA-COMP:9672"/>
        <dbReference type="Rhea" id="RHEA-COMP:9708"/>
        <dbReference type="ChEBI" id="CHEBI:30616"/>
        <dbReference type="ChEBI" id="CHEBI:33019"/>
        <dbReference type="ChEBI" id="CHEBI:57762"/>
        <dbReference type="ChEBI" id="CHEBI:78442"/>
        <dbReference type="ChEBI" id="CHEBI:78537"/>
        <dbReference type="ChEBI" id="CHEBI:456215"/>
        <dbReference type="EC" id="6.1.1.9"/>
    </reaction>
</comment>
<dbReference type="GO" id="GO:0002161">
    <property type="term" value="F:aminoacyl-tRNA deacylase activity"/>
    <property type="evidence" value="ECO:0007669"/>
    <property type="project" value="InterPro"/>
</dbReference>
<evidence type="ECO:0000256" key="14">
    <source>
        <dbReference type="RuleBase" id="RU363035"/>
    </source>
</evidence>
<reference evidence="17 18" key="1">
    <citation type="submission" date="2019-04" db="EMBL/GenBank/DDBJ databases">
        <authorList>
            <consortium name="DOE Joint Genome Institute"/>
            <person name="Mondo S."/>
            <person name="Kjaerbolling I."/>
            <person name="Vesth T."/>
            <person name="Frisvad J.C."/>
            <person name="Nybo J.L."/>
            <person name="Theobald S."/>
            <person name="Kildgaard S."/>
            <person name="Isbrandt T."/>
            <person name="Kuo A."/>
            <person name="Sato A."/>
            <person name="Lyhne E.K."/>
            <person name="Kogle M.E."/>
            <person name="Wiebenga A."/>
            <person name="Kun R.S."/>
            <person name="Lubbers R.J."/>
            <person name="Makela M.R."/>
            <person name="Barry K."/>
            <person name="Chovatia M."/>
            <person name="Clum A."/>
            <person name="Daum C."/>
            <person name="Haridas S."/>
            <person name="He G."/>
            <person name="LaButti K."/>
            <person name="Lipzen A."/>
            <person name="Riley R."/>
            <person name="Salamov A."/>
            <person name="Simmons B.A."/>
            <person name="Magnuson J.K."/>
            <person name="Henrissat B."/>
            <person name="Mortensen U.H."/>
            <person name="Larsen T.O."/>
            <person name="Devries R.P."/>
            <person name="Grigoriev I.V."/>
            <person name="Machida M."/>
            <person name="Baker S.E."/>
            <person name="Andersen M.R."/>
            <person name="Cantor M.N."/>
            <person name="Hua S.X."/>
        </authorList>
    </citation>
    <scope>NUCLEOTIDE SEQUENCE [LARGE SCALE GENOMIC DNA]</scope>
    <source>
        <strain evidence="17 18">CBS 119388</strain>
    </source>
</reference>
<evidence type="ECO:0000256" key="12">
    <source>
        <dbReference type="ARBA" id="ARBA00040837"/>
    </source>
</evidence>
<dbReference type="HAMAP" id="MF_02004">
    <property type="entry name" value="Val_tRNA_synth_type1"/>
    <property type="match status" value="1"/>
</dbReference>
<dbReference type="CDD" id="cd07962">
    <property type="entry name" value="Anticodon_Ia_Val"/>
    <property type="match status" value="1"/>
</dbReference>
<keyword evidence="5" id="KW-0963">Cytoplasm</keyword>
<dbReference type="InterPro" id="IPR001412">
    <property type="entry name" value="aa-tRNA-synth_I_CS"/>
</dbReference>
<dbReference type="InterPro" id="IPR002300">
    <property type="entry name" value="aa-tRNA-synth_Ia"/>
</dbReference>
<dbReference type="GO" id="GO:0005829">
    <property type="term" value="C:cytosol"/>
    <property type="evidence" value="ECO:0007669"/>
    <property type="project" value="TreeGrafter"/>
</dbReference>
<comment type="subcellular location">
    <subcellularLocation>
        <location evidence="2">Cytoplasm</location>
    </subcellularLocation>
    <subcellularLocation>
        <location evidence="1">Mitochondrion</location>
    </subcellularLocation>
</comment>
<evidence type="ECO:0000256" key="6">
    <source>
        <dbReference type="ARBA" id="ARBA00022598"/>
    </source>
</evidence>
<evidence type="ECO:0000256" key="5">
    <source>
        <dbReference type="ARBA" id="ARBA00022490"/>
    </source>
</evidence>
<keyword evidence="6 14" id="KW-0436">Ligase</keyword>
<dbReference type="InterPro" id="IPR002303">
    <property type="entry name" value="Valyl-tRNA_ligase"/>
</dbReference>
<evidence type="ECO:0000256" key="7">
    <source>
        <dbReference type="ARBA" id="ARBA00022741"/>
    </source>
</evidence>
<comment type="similarity">
    <text evidence="3 14">Belongs to the class-I aminoacyl-tRNA synthetase family.</text>
</comment>
<dbReference type="Pfam" id="PF00133">
    <property type="entry name" value="tRNA-synt_1"/>
    <property type="match status" value="1"/>
</dbReference>
<dbReference type="GO" id="GO:0004832">
    <property type="term" value="F:valine-tRNA ligase activity"/>
    <property type="evidence" value="ECO:0007669"/>
    <property type="project" value="UniProtKB-EC"/>
</dbReference>
<feature type="coiled-coil region" evidence="15">
    <location>
        <begin position="992"/>
        <end position="1054"/>
    </location>
</feature>
<evidence type="ECO:0000256" key="4">
    <source>
        <dbReference type="ARBA" id="ARBA00013169"/>
    </source>
</evidence>
<dbReference type="GO" id="GO:0005739">
    <property type="term" value="C:mitochondrion"/>
    <property type="evidence" value="ECO:0007669"/>
    <property type="project" value="UniProtKB-SubCell"/>
</dbReference>
<dbReference type="Proteomes" id="UP000325579">
    <property type="component" value="Unassembled WGS sequence"/>
</dbReference>
<dbReference type="CDD" id="cd00817">
    <property type="entry name" value="ValRS_core"/>
    <property type="match status" value="1"/>
</dbReference>
<organism evidence="17 18">
    <name type="scientific">Aspergillus pseudonomiae</name>
    <dbReference type="NCBI Taxonomy" id="1506151"/>
    <lineage>
        <taxon>Eukaryota</taxon>
        <taxon>Fungi</taxon>
        <taxon>Dikarya</taxon>
        <taxon>Ascomycota</taxon>
        <taxon>Pezizomycotina</taxon>
        <taxon>Eurotiomycetes</taxon>
        <taxon>Eurotiomycetidae</taxon>
        <taxon>Eurotiales</taxon>
        <taxon>Aspergillaceae</taxon>
        <taxon>Aspergillus</taxon>
        <taxon>Aspergillus subgen. Circumdati</taxon>
    </lineage>
</organism>
<dbReference type="AlphaFoldDB" id="A0A5N7DT36"/>
<dbReference type="NCBIfam" id="NF004349">
    <property type="entry name" value="PRK05729.1"/>
    <property type="match status" value="1"/>
</dbReference>
<dbReference type="Gene3D" id="1.10.730.10">
    <property type="entry name" value="Isoleucyl-tRNA Synthetase, Domain 1"/>
    <property type="match status" value="1"/>
</dbReference>
<evidence type="ECO:0000256" key="3">
    <source>
        <dbReference type="ARBA" id="ARBA00005594"/>
    </source>
</evidence>
<dbReference type="InterPro" id="IPR014729">
    <property type="entry name" value="Rossmann-like_a/b/a_fold"/>
</dbReference>
<evidence type="ECO:0000256" key="11">
    <source>
        <dbReference type="ARBA" id="ARBA00029936"/>
    </source>
</evidence>
<dbReference type="PANTHER" id="PTHR11946">
    <property type="entry name" value="VALYL-TRNA SYNTHETASES"/>
    <property type="match status" value="1"/>
</dbReference>
<dbReference type="InterPro" id="IPR033705">
    <property type="entry name" value="Anticodon_Ia_Val"/>
</dbReference>
<evidence type="ECO:0000256" key="9">
    <source>
        <dbReference type="ARBA" id="ARBA00022917"/>
    </source>
</evidence>
<dbReference type="PROSITE" id="PS00178">
    <property type="entry name" value="AA_TRNA_LIGASE_I"/>
    <property type="match status" value="1"/>
</dbReference>
<dbReference type="PANTHER" id="PTHR11946:SF109">
    <property type="entry name" value="VALINE--TRNA LIGASE"/>
    <property type="match status" value="1"/>
</dbReference>
<keyword evidence="18" id="KW-1185">Reference proteome</keyword>
<evidence type="ECO:0000313" key="18">
    <source>
        <dbReference type="Proteomes" id="UP000325579"/>
    </source>
</evidence>
<keyword evidence="10 14" id="KW-0030">Aminoacyl-tRNA synthetase</keyword>
<dbReference type="SUPFAM" id="SSF52374">
    <property type="entry name" value="Nucleotidylyl transferase"/>
    <property type="match status" value="1"/>
</dbReference>
<feature type="compositionally biased region" description="Basic and acidic residues" evidence="16">
    <location>
        <begin position="24"/>
        <end position="46"/>
    </location>
</feature>
<evidence type="ECO:0000256" key="10">
    <source>
        <dbReference type="ARBA" id="ARBA00023146"/>
    </source>
</evidence>
<evidence type="ECO:0000313" key="17">
    <source>
        <dbReference type="EMBL" id="KAE8409630.1"/>
    </source>
</evidence>
<evidence type="ECO:0000256" key="8">
    <source>
        <dbReference type="ARBA" id="ARBA00022840"/>
    </source>
</evidence>